<dbReference type="Gene3D" id="3.40.50.720">
    <property type="entry name" value="NAD(P)-binding Rossmann-like Domain"/>
    <property type="match status" value="1"/>
</dbReference>
<dbReference type="RefSeq" id="WP_111432390.1">
    <property type="nucleotide sequence ID" value="NZ_JACIGG010000001.1"/>
</dbReference>
<keyword evidence="1" id="KW-0521">NADP</keyword>
<dbReference type="PROSITE" id="PS01162">
    <property type="entry name" value="QOR_ZETA_CRYSTAL"/>
    <property type="match status" value="1"/>
</dbReference>
<dbReference type="InterPro" id="IPR036291">
    <property type="entry name" value="NAD(P)-bd_dom_sf"/>
</dbReference>
<dbReference type="EMBL" id="NPEV01000001">
    <property type="protein sequence ID" value="RAI30137.1"/>
    <property type="molecule type" value="Genomic_DNA"/>
</dbReference>
<protein>
    <submittedName>
        <fullName evidence="4">Quinone oxidoreductase</fullName>
    </submittedName>
</protein>
<dbReference type="SUPFAM" id="SSF50129">
    <property type="entry name" value="GroES-like"/>
    <property type="match status" value="1"/>
</dbReference>
<dbReference type="Pfam" id="PF00107">
    <property type="entry name" value="ADH_zinc_N"/>
    <property type="match status" value="1"/>
</dbReference>
<name>A0A327JV70_9HYPH</name>
<dbReference type="GO" id="GO:0070402">
    <property type="term" value="F:NADPH binding"/>
    <property type="evidence" value="ECO:0007669"/>
    <property type="project" value="TreeGrafter"/>
</dbReference>
<keyword evidence="5" id="KW-1185">Reference proteome</keyword>
<dbReference type="GO" id="GO:0008270">
    <property type="term" value="F:zinc ion binding"/>
    <property type="evidence" value="ECO:0007669"/>
    <property type="project" value="InterPro"/>
</dbReference>
<dbReference type="InterPro" id="IPR013149">
    <property type="entry name" value="ADH-like_C"/>
</dbReference>
<dbReference type="Pfam" id="PF08240">
    <property type="entry name" value="ADH_N"/>
    <property type="match status" value="1"/>
</dbReference>
<feature type="domain" description="Enoyl reductase (ER)" evidence="3">
    <location>
        <begin position="11"/>
        <end position="322"/>
    </location>
</feature>
<dbReference type="OrthoDB" id="9805883at2"/>
<dbReference type="InterPro" id="IPR011032">
    <property type="entry name" value="GroES-like_sf"/>
</dbReference>
<gene>
    <name evidence="4" type="ORF">CH339_00990</name>
</gene>
<dbReference type="GO" id="GO:0035925">
    <property type="term" value="F:mRNA 3'-UTR AU-rich region binding"/>
    <property type="evidence" value="ECO:0007669"/>
    <property type="project" value="TreeGrafter"/>
</dbReference>
<evidence type="ECO:0000256" key="1">
    <source>
        <dbReference type="ARBA" id="ARBA00022857"/>
    </source>
</evidence>
<dbReference type="AlphaFoldDB" id="A0A327JV70"/>
<accession>A0A327JV70</accession>
<dbReference type="SMART" id="SM00829">
    <property type="entry name" value="PKS_ER"/>
    <property type="match status" value="1"/>
</dbReference>
<dbReference type="Proteomes" id="UP000249299">
    <property type="component" value="Unassembled WGS sequence"/>
</dbReference>
<proteinExistence type="predicted"/>
<dbReference type="InterPro" id="IPR013154">
    <property type="entry name" value="ADH-like_N"/>
</dbReference>
<evidence type="ECO:0000313" key="5">
    <source>
        <dbReference type="Proteomes" id="UP000249299"/>
    </source>
</evidence>
<evidence type="ECO:0000256" key="2">
    <source>
        <dbReference type="ARBA" id="ARBA00023002"/>
    </source>
</evidence>
<dbReference type="GO" id="GO:0005829">
    <property type="term" value="C:cytosol"/>
    <property type="evidence" value="ECO:0007669"/>
    <property type="project" value="TreeGrafter"/>
</dbReference>
<dbReference type="GO" id="GO:0003960">
    <property type="term" value="F:quinone reductase (NADPH) activity"/>
    <property type="evidence" value="ECO:0007669"/>
    <property type="project" value="InterPro"/>
</dbReference>
<dbReference type="FunFam" id="3.40.50.720:FF:000053">
    <property type="entry name" value="Quinone oxidoreductase 1"/>
    <property type="match status" value="1"/>
</dbReference>
<comment type="caution">
    <text evidence="4">The sequence shown here is derived from an EMBL/GenBank/DDBJ whole genome shotgun (WGS) entry which is preliminary data.</text>
</comment>
<evidence type="ECO:0000259" key="3">
    <source>
        <dbReference type="SMART" id="SM00829"/>
    </source>
</evidence>
<evidence type="ECO:0000313" key="4">
    <source>
        <dbReference type="EMBL" id="RAI30137.1"/>
    </source>
</evidence>
<reference evidence="4 5" key="1">
    <citation type="submission" date="2017-07" db="EMBL/GenBank/DDBJ databases">
        <title>Draft Genome Sequences of Select Purple Nonsulfur Bacteria.</title>
        <authorList>
            <person name="Lasarre B."/>
            <person name="Mckinlay J.B."/>
        </authorList>
    </citation>
    <scope>NUCLEOTIDE SEQUENCE [LARGE SCALE GENOMIC DNA]</scope>
    <source>
        <strain evidence="4 5">DSM 11290</strain>
    </source>
</reference>
<dbReference type="PANTHER" id="PTHR48106">
    <property type="entry name" value="QUINONE OXIDOREDUCTASE PIG3-RELATED"/>
    <property type="match status" value="1"/>
</dbReference>
<dbReference type="InterPro" id="IPR047618">
    <property type="entry name" value="QOR-like"/>
</dbReference>
<dbReference type="PANTHER" id="PTHR48106:SF13">
    <property type="entry name" value="QUINONE OXIDOREDUCTASE-RELATED"/>
    <property type="match status" value="1"/>
</dbReference>
<dbReference type="Gene3D" id="3.90.180.10">
    <property type="entry name" value="Medium-chain alcohol dehydrogenases, catalytic domain"/>
    <property type="match status" value="1"/>
</dbReference>
<keyword evidence="2" id="KW-0560">Oxidoreductase</keyword>
<sequence length="324" mass="34298">MGGGLVAREPGGPEAMVWTDLPLEKPGPGEVVVAHTAVGVNFIDVYFRSGLYPWPETPMIPGAEASGVVEAVGPDVADLKVGDRVAYVLPRGAYREQRVLPAERLVPLPDGIDATAIAGAMLKGLTAHYLVTASYAVKPGDTVLVHAAAGGVGLILGQWLKALGVTAIGTAGGPQKVALAREHGYDHVIDYKSEDFVAEVERLTDGAGCEAVYDSVGADTWRGSLKCLKRRGMFVNFGQSSGMLRDFQMSDLAKGGSLSANRPMLFDYIVDRSELLDRSSALFDRILDGTIRLDVAATRRLKEAAAAHADLEARKTVGSTILVV</sequence>
<dbReference type="SUPFAM" id="SSF51735">
    <property type="entry name" value="NAD(P)-binding Rossmann-fold domains"/>
    <property type="match status" value="1"/>
</dbReference>
<organism evidence="4 5">
    <name type="scientific">Rhodobium orientis</name>
    <dbReference type="NCBI Taxonomy" id="34017"/>
    <lineage>
        <taxon>Bacteria</taxon>
        <taxon>Pseudomonadati</taxon>
        <taxon>Pseudomonadota</taxon>
        <taxon>Alphaproteobacteria</taxon>
        <taxon>Hyphomicrobiales</taxon>
        <taxon>Rhodobiaceae</taxon>
        <taxon>Rhodobium</taxon>
    </lineage>
</organism>
<dbReference type="InterPro" id="IPR020843">
    <property type="entry name" value="ER"/>
</dbReference>
<dbReference type="InterPro" id="IPR002364">
    <property type="entry name" value="Quin_OxRdtase/zeta-crystal_CS"/>
</dbReference>
<dbReference type="CDD" id="cd05286">
    <property type="entry name" value="QOR2"/>
    <property type="match status" value="1"/>
</dbReference>